<reference evidence="1 2" key="1">
    <citation type="submission" date="2014-04" db="EMBL/GenBank/DDBJ databases">
        <authorList>
            <consortium name="International Citrus Genome Consortium"/>
            <person name="Gmitter F."/>
            <person name="Chen C."/>
            <person name="Farmerie W."/>
            <person name="Harkins T."/>
            <person name="Desany B."/>
            <person name="Mohiuddin M."/>
            <person name="Kodira C."/>
            <person name="Borodovsky M."/>
            <person name="Lomsadze A."/>
            <person name="Burns P."/>
            <person name="Jenkins J."/>
            <person name="Prochnik S."/>
            <person name="Shu S."/>
            <person name="Chapman J."/>
            <person name="Pitluck S."/>
            <person name="Schmutz J."/>
            <person name="Rokhsar D."/>
        </authorList>
    </citation>
    <scope>NUCLEOTIDE SEQUENCE</scope>
</reference>
<gene>
    <name evidence="1" type="ORF">CISIN_1g0411142mg</name>
</gene>
<evidence type="ECO:0000313" key="1">
    <source>
        <dbReference type="EMBL" id="KDO41650.1"/>
    </source>
</evidence>
<protein>
    <submittedName>
        <fullName evidence="1">Uncharacterized protein</fullName>
    </submittedName>
</protein>
<organism evidence="1 2">
    <name type="scientific">Citrus sinensis</name>
    <name type="common">Sweet orange</name>
    <name type="synonym">Citrus aurantium var. sinensis</name>
    <dbReference type="NCBI Taxonomy" id="2711"/>
    <lineage>
        <taxon>Eukaryota</taxon>
        <taxon>Viridiplantae</taxon>
        <taxon>Streptophyta</taxon>
        <taxon>Embryophyta</taxon>
        <taxon>Tracheophyta</taxon>
        <taxon>Spermatophyta</taxon>
        <taxon>Magnoliopsida</taxon>
        <taxon>eudicotyledons</taxon>
        <taxon>Gunneridae</taxon>
        <taxon>Pentapetalae</taxon>
        <taxon>rosids</taxon>
        <taxon>malvids</taxon>
        <taxon>Sapindales</taxon>
        <taxon>Rutaceae</taxon>
        <taxon>Aurantioideae</taxon>
        <taxon>Citrus</taxon>
    </lineage>
</organism>
<dbReference type="AlphaFoldDB" id="A0A067DJC9"/>
<dbReference type="Proteomes" id="UP000027120">
    <property type="component" value="Unassembled WGS sequence"/>
</dbReference>
<keyword evidence="2" id="KW-1185">Reference proteome</keyword>
<feature type="non-terminal residue" evidence="1">
    <location>
        <position position="1"/>
    </location>
</feature>
<sequence length="52" mass="5934">DPCAKLRKLPLDSNSALEHKIAIRGEAGWWGCLQWENEATQIAFLPCFKTIY</sequence>
<evidence type="ECO:0000313" key="2">
    <source>
        <dbReference type="Proteomes" id="UP000027120"/>
    </source>
</evidence>
<dbReference type="EMBL" id="KK785600">
    <property type="protein sequence ID" value="KDO41650.1"/>
    <property type="molecule type" value="Genomic_DNA"/>
</dbReference>
<name>A0A067DJC9_CITSI</name>
<proteinExistence type="predicted"/>
<accession>A0A067DJC9</accession>